<keyword evidence="1" id="KW-0677">Repeat</keyword>
<dbReference type="SUPFAM" id="SSF52540">
    <property type="entry name" value="P-loop containing nucleoside triphosphate hydrolases"/>
    <property type="match status" value="1"/>
</dbReference>
<dbReference type="PANTHER" id="PTHR10039">
    <property type="entry name" value="AMELOGENIN"/>
    <property type="match status" value="1"/>
</dbReference>
<dbReference type="AlphaFoldDB" id="A0A0C9VVN9"/>
<evidence type="ECO:0000259" key="3">
    <source>
        <dbReference type="Pfam" id="PF24883"/>
    </source>
</evidence>
<dbReference type="Pfam" id="PF24883">
    <property type="entry name" value="NPHP3_N"/>
    <property type="match status" value="1"/>
</dbReference>
<accession>A0A0C9VVN9</accession>
<keyword evidence="5" id="KW-1185">Reference proteome</keyword>
<evidence type="ECO:0000313" key="4">
    <source>
        <dbReference type="EMBL" id="KIJ47149.1"/>
    </source>
</evidence>
<reference evidence="4 5" key="1">
    <citation type="submission" date="2014-06" db="EMBL/GenBank/DDBJ databases">
        <title>Evolutionary Origins and Diversification of the Mycorrhizal Mutualists.</title>
        <authorList>
            <consortium name="DOE Joint Genome Institute"/>
            <consortium name="Mycorrhizal Genomics Consortium"/>
            <person name="Kohler A."/>
            <person name="Kuo A."/>
            <person name="Nagy L.G."/>
            <person name="Floudas D."/>
            <person name="Copeland A."/>
            <person name="Barry K.W."/>
            <person name="Cichocki N."/>
            <person name="Veneault-Fourrey C."/>
            <person name="LaButti K."/>
            <person name="Lindquist E.A."/>
            <person name="Lipzen A."/>
            <person name="Lundell T."/>
            <person name="Morin E."/>
            <person name="Murat C."/>
            <person name="Riley R."/>
            <person name="Ohm R."/>
            <person name="Sun H."/>
            <person name="Tunlid A."/>
            <person name="Henrissat B."/>
            <person name="Grigoriev I.V."/>
            <person name="Hibbett D.S."/>
            <person name="Martin F."/>
        </authorList>
    </citation>
    <scope>NUCLEOTIDE SEQUENCE [LARGE SCALE GENOMIC DNA]</scope>
    <source>
        <strain evidence="4 5">SS14</strain>
    </source>
</reference>
<feature type="compositionally biased region" description="Polar residues" evidence="2">
    <location>
        <begin position="1"/>
        <end position="17"/>
    </location>
</feature>
<organism evidence="4 5">
    <name type="scientific">Sphaerobolus stellatus (strain SS14)</name>
    <dbReference type="NCBI Taxonomy" id="990650"/>
    <lineage>
        <taxon>Eukaryota</taxon>
        <taxon>Fungi</taxon>
        <taxon>Dikarya</taxon>
        <taxon>Basidiomycota</taxon>
        <taxon>Agaricomycotina</taxon>
        <taxon>Agaricomycetes</taxon>
        <taxon>Phallomycetidae</taxon>
        <taxon>Geastrales</taxon>
        <taxon>Sphaerobolaceae</taxon>
        <taxon>Sphaerobolus</taxon>
    </lineage>
</organism>
<dbReference type="Gene3D" id="3.40.50.300">
    <property type="entry name" value="P-loop containing nucleotide triphosphate hydrolases"/>
    <property type="match status" value="1"/>
</dbReference>
<gene>
    <name evidence="4" type="ORF">M422DRAFT_66647</name>
</gene>
<feature type="compositionally biased region" description="Low complexity" evidence="2">
    <location>
        <begin position="18"/>
        <end position="82"/>
    </location>
</feature>
<feature type="region of interest" description="Disordered" evidence="2">
    <location>
        <begin position="1"/>
        <end position="82"/>
    </location>
</feature>
<evidence type="ECO:0000256" key="1">
    <source>
        <dbReference type="ARBA" id="ARBA00022737"/>
    </source>
</evidence>
<feature type="domain" description="Nephrocystin 3-like N-terminal" evidence="3">
    <location>
        <begin position="458"/>
        <end position="601"/>
    </location>
</feature>
<feature type="non-terminal residue" evidence="4">
    <location>
        <position position="606"/>
    </location>
</feature>
<proteinExistence type="predicted"/>
<dbReference type="InterPro" id="IPR056884">
    <property type="entry name" value="NPHP3-like_N"/>
</dbReference>
<dbReference type="OrthoDB" id="448455at2759"/>
<dbReference type="InterPro" id="IPR027417">
    <property type="entry name" value="P-loop_NTPase"/>
</dbReference>
<evidence type="ECO:0000256" key="2">
    <source>
        <dbReference type="SAM" id="MobiDB-lite"/>
    </source>
</evidence>
<dbReference type="EMBL" id="KN837104">
    <property type="protein sequence ID" value="KIJ47149.1"/>
    <property type="molecule type" value="Genomic_DNA"/>
</dbReference>
<evidence type="ECO:0000313" key="5">
    <source>
        <dbReference type="Proteomes" id="UP000054279"/>
    </source>
</evidence>
<sequence>MSSSNALASGTNLTNPMSPSRSSTSSSISTTLSSISTTSSSISTPPSSILAAPSSISTPPSSISTPPSSISTPPSSISTPPSFIATLPSSTVTSSPFILTPPSTSAASSSDLSRVSTFDIEIKSVKLTPLPLKQNILQKDHYLSIQIREHSTPNQVEDKSKSTQVGDNKYSDQITLDKKLSSGLVRCNKTFAVGLLDEIQIVLQRRSRLGWLNDTYRDVALFSGPITDLFKKDKLRMFVPDALGSGEAVISIEIDPPIPKLSTDAWIKRMEKTRKIIEDTPMNRSESINRLVKFTGFVSNLTAVVEDLHPFVKISSAIFFGAYNIIQKSEDIQDSLGKLTENLEELLVKEEAFQPYYDSLGNEDLRHIIGEVLLDVAGILISMARKPYAYRAVTNAISVDLPGTLQSLKEDCDKLSKKIYDRVILRKERYNEIAKWLNVTFDWDKRYDEALTNRSGKTGSSFLELPAFTSWKSATKSDVLWISGIPGCGKTVLSAIIINKLKHDWKTDKQSHYMTYVFFDNRSGQHARMTFEDFLRCIIKQILDEISPKIPKSLLEFCQKTSKPGNNEELRRAFENLIQELKDTTQHVYIVLDAIDEFASQAIHRK</sequence>
<name>A0A0C9VVN9_SPHS4</name>
<dbReference type="HOGENOM" id="CLU_451003_0_0_1"/>
<dbReference type="PANTHER" id="PTHR10039:SF14">
    <property type="entry name" value="NACHT DOMAIN-CONTAINING PROTEIN"/>
    <property type="match status" value="1"/>
</dbReference>
<protein>
    <recommendedName>
        <fullName evidence="3">Nephrocystin 3-like N-terminal domain-containing protein</fullName>
    </recommendedName>
</protein>
<dbReference type="Proteomes" id="UP000054279">
    <property type="component" value="Unassembled WGS sequence"/>
</dbReference>